<evidence type="ECO:0000256" key="17">
    <source>
        <dbReference type="SAM" id="SignalP"/>
    </source>
</evidence>
<evidence type="ECO:0000256" key="9">
    <source>
        <dbReference type="ARBA" id="ARBA00022741"/>
    </source>
</evidence>
<dbReference type="PANTHER" id="PTHR48053:SF109">
    <property type="entry name" value="PROTEIN KINASE DOMAIN-CONTAINING PROTEIN"/>
    <property type="match status" value="1"/>
</dbReference>
<proteinExistence type="inferred from homology"/>
<gene>
    <name evidence="20" type="primary">LOC110787391</name>
</gene>
<evidence type="ECO:0000256" key="8">
    <source>
        <dbReference type="ARBA" id="ARBA00022737"/>
    </source>
</evidence>
<dbReference type="InterPro" id="IPR001611">
    <property type="entry name" value="Leu-rich_rpt"/>
</dbReference>
<evidence type="ECO:0000256" key="16">
    <source>
        <dbReference type="SAM" id="Phobius"/>
    </source>
</evidence>
<dbReference type="RefSeq" id="XP_021847707.2">
    <property type="nucleotide sequence ID" value="XM_021992015.2"/>
</dbReference>
<dbReference type="GO" id="GO:0005524">
    <property type="term" value="F:ATP binding"/>
    <property type="evidence" value="ECO:0007669"/>
    <property type="project" value="UniProtKB-UniRule"/>
</dbReference>
<evidence type="ECO:0000256" key="12">
    <source>
        <dbReference type="ARBA" id="ARBA00022989"/>
    </source>
</evidence>
<evidence type="ECO:0000256" key="14">
    <source>
        <dbReference type="ARBA" id="ARBA00023170"/>
    </source>
</evidence>
<feature type="chain" id="PRO_5046491820" evidence="17">
    <location>
        <begin position="20"/>
        <end position="758"/>
    </location>
</feature>
<evidence type="ECO:0000256" key="13">
    <source>
        <dbReference type="ARBA" id="ARBA00023136"/>
    </source>
</evidence>
<keyword evidence="5" id="KW-0808">Transferase</keyword>
<evidence type="ECO:0000256" key="2">
    <source>
        <dbReference type="ARBA" id="ARBA00004479"/>
    </source>
</evidence>
<dbReference type="Pfam" id="PF00069">
    <property type="entry name" value="Pkinase"/>
    <property type="match status" value="1"/>
</dbReference>
<evidence type="ECO:0000256" key="1">
    <source>
        <dbReference type="ARBA" id="ARBA00004236"/>
    </source>
</evidence>
<evidence type="ECO:0000256" key="4">
    <source>
        <dbReference type="ARBA" id="ARBA00022614"/>
    </source>
</evidence>
<keyword evidence="10" id="KW-0418">Kinase</keyword>
<dbReference type="InterPro" id="IPR000719">
    <property type="entry name" value="Prot_kinase_dom"/>
</dbReference>
<feature type="binding site" evidence="15">
    <location>
        <position position="486"/>
    </location>
    <ligand>
        <name>ATP</name>
        <dbReference type="ChEBI" id="CHEBI:30616"/>
    </ligand>
</feature>
<dbReference type="PANTHER" id="PTHR48053">
    <property type="entry name" value="LEUCINE RICH REPEAT FAMILY PROTEIN, EXPRESSED"/>
    <property type="match status" value="1"/>
</dbReference>
<keyword evidence="7 17" id="KW-0732">Signal</keyword>
<dbReference type="Gene3D" id="1.10.510.10">
    <property type="entry name" value="Transferase(Phosphotransferase) domain 1"/>
    <property type="match status" value="1"/>
</dbReference>
<evidence type="ECO:0000256" key="6">
    <source>
        <dbReference type="ARBA" id="ARBA00022692"/>
    </source>
</evidence>
<reference evidence="19" key="1">
    <citation type="journal article" date="2021" name="Nat. Commun.">
        <title>Genomic analyses provide insights into spinach domestication and the genetic basis of agronomic traits.</title>
        <authorList>
            <person name="Cai X."/>
            <person name="Sun X."/>
            <person name="Xu C."/>
            <person name="Sun H."/>
            <person name="Wang X."/>
            <person name="Ge C."/>
            <person name="Zhang Z."/>
            <person name="Wang Q."/>
            <person name="Fei Z."/>
            <person name="Jiao C."/>
            <person name="Wang Q."/>
        </authorList>
    </citation>
    <scope>NUCLEOTIDE SEQUENCE [LARGE SCALE GENOMIC DNA]</scope>
    <source>
        <strain evidence="19">cv. Varoflay</strain>
    </source>
</reference>
<organism evidence="19 20">
    <name type="scientific">Spinacia oleracea</name>
    <name type="common">Spinach</name>
    <dbReference type="NCBI Taxonomy" id="3562"/>
    <lineage>
        <taxon>Eukaryota</taxon>
        <taxon>Viridiplantae</taxon>
        <taxon>Streptophyta</taxon>
        <taxon>Embryophyta</taxon>
        <taxon>Tracheophyta</taxon>
        <taxon>Spermatophyta</taxon>
        <taxon>Magnoliopsida</taxon>
        <taxon>eudicotyledons</taxon>
        <taxon>Gunneridae</taxon>
        <taxon>Pentapetalae</taxon>
        <taxon>Caryophyllales</taxon>
        <taxon>Chenopodiaceae</taxon>
        <taxon>Chenopodioideae</taxon>
        <taxon>Anserineae</taxon>
        <taxon>Spinacia</taxon>
    </lineage>
</organism>
<keyword evidence="11 15" id="KW-0067">ATP-binding</keyword>
<dbReference type="InterPro" id="IPR051716">
    <property type="entry name" value="Plant_RL_S/T_kinase"/>
</dbReference>
<dbReference type="PROSITE" id="PS00108">
    <property type="entry name" value="PROTEIN_KINASE_ST"/>
    <property type="match status" value="1"/>
</dbReference>
<feature type="domain" description="Protein kinase" evidence="18">
    <location>
        <begin position="457"/>
        <end position="752"/>
    </location>
</feature>
<dbReference type="GeneID" id="110787391"/>
<keyword evidence="8" id="KW-0677">Repeat</keyword>
<dbReference type="InterPro" id="IPR008271">
    <property type="entry name" value="Ser/Thr_kinase_AS"/>
</dbReference>
<dbReference type="GO" id="GO:0033612">
    <property type="term" value="F:receptor serine/threonine kinase binding"/>
    <property type="evidence" value="ECO:0007669"/>
    <property type="project" value="TreeGrafter"/>
</dbReference>
<evidence type="ECO:0000256" key="3">
    <source>
        <dbReference type="ARBA" id="ARBA00008684"/>
    </source>
</evidence>
<dbReference type="InterPro" id="IPR003591">
    <property type="entry name" value="Leu-rich_rpt_typical-subtyp"/>
</dbReference>
<dbReference type="Proteomes" id="UP000813463">
    <property type="component" value="Chromosome 1"/>
</dbReference>
<keyword evidence="9 15" id="KW-0547">Nucleotide-binding</keyword>
<evidence type="ECO:0000313" key="19">
    <source>
        <dbReference type="Proteomes" id="UP000813463"/>
    </source>
</evidence>
<dbReference type="SUPFAM" id="SSF56112">
    <property type="entry name" value="Protein kinase-like (PK-like)"/>
    <property type="match status" value="1"/>
</dbReference>
<evidence type="ECO:0000256" key="10">
    <source>
        <dbReference type="ARBA" id="ARBA00022777"/>
    </source>
</evidence>
<name>A0A9R0IE86_SPIOL</name>
<keyword evidence="6 16" id="KW-0812">Transmembrane</keyword>
<dbReference type="GO" id="GO:0004672">
    <property type="term" value="F:protein kinase activity"/>
    <property type="evidence" value="ECO:0007669"/>
    <property type="project" value="InterPro"/>
</dbReference>
<dbReference type="SMART" id="SM00369">
    <property type="entry name" value="LRR_TYP"/>
    <property type="match status" value="6"/>
</dbReference>
<evidence type="ECO:0000256" key="15">
    <source>
        <dbReference type="PROSITE-ProRule" id="PRU10141"/>
    </source>
</evidence>
<dbReference type="InterPro" id="IPR032675">
    <property type="entry name" value="LRR_dom_sf"/>
</dbReference>
<sequence>MLLSFLTLFLSCFPILVISLPPLSDQAILLNLKHELGLQFWNSTIPPCNWYGVQCTGGKTVTGISLNFRNIDREIPPYICNLKNLTTLDLSDNNIRGNFPTILYNCTKLQTLSLSFNFFNGKLPRDINKLSPNLKHLDLSYNNFTGDIPTSLGNLENLEVLGLAYNSYSPRNLPKEFGKLKSLKFLQLSQCNLNGEIPTEFANLTNLEFLNLGWNNLVGGIPSHLSAHLVLLDVSNNKLSGPIPFNITNCRNLETFRANNNNFSGNIPVELTALSSLTTLLLNDNKLSGELPSRIISWKSLESLNLARNNLSGTLPPALGSLHRIFGLDLSNNKLSGQIPPELAQLNRNMLDLSYNKFSGKIPRAFDSRDYALIITGNANLCSDKQLTNFPRCSSSRRRYLATILVPGVIIFLIFLYFTFLKVNKGRQADCSSEQQVWEMTPFHRIDFTEKKIVCSLTDINMIGSGGSGKVYRVTVNDQGQQVAVKRILNGKKLKGALEKQFLTEVGFLSTFRHSNVVKLLCCVSSAQEKLLVYEYMENLSLDKWLHKKQRSNETSSMSSLDPNNTVLDWPTRLGIAVGAAKGLCYLHNDCSSPIIHRDVKSSNILLDSEFSPKIADFGLAKMTIKTAEPHTASAVAGSFGYIAPEYWRTKRMNEKIDVYSFGVVLLELVTGKHPCKGNSHLNLADWSWKHCCEEHPIIDALDEDVKEPSFIEQMVNVFKLGLMCTSQMPSSRPTMKQVLQLLIEWSDHEQTQTALQE</sequence>
<keyword evidence="14" id="KW-0675">Receptor</keyword>
<evidence type="ECO:0000256" key="11">
    <source>
        <dbReference type="ARBA" id="ARBA00022840"/>
    </source>
</evidence>
<keyword evidence="12 16" id="KW-1133">Transmembrane helix</keyword>
<feature type="signal peptide" evidence="17">
    <location>
        <begin position="1"/>
        <end position="19"/>
    </location>
</feature>
<dbReference type="SMART" id="SM00220">
    <property type="entry name" value="S_TKc"/>
    <property type="match status" value="1"/>
</dbReference>
<reference evidence="20" key="2">
    <citation type="submission" date="2025-08" db="UniProtKB">
        <authorList>
            <consortium name="RefSeq"/>
        </authorList>
    </citation>
    <scope>IDENTIFICATION</scope>
    <source>
        <tissue evidence="20">Leaf</tissue>
    </source>
</reference>
<dbReference type="InterPro" id="IPR017441">
    <property type="entry name" value="Protein_kinase_ATP_BS"/>
</dbReference>
<dbReference type="PROSITE" id="PS00107">
    <property type="entry name" value="PROTEIN_KINASE_ATP"/>
    <property type="match status" value="1"/>
</dbReference>
<evidence type="ECO:0000256" key="5">
    <source>
        <dbReference type="ARBA" id="ARBA00022679"/>
    </source>
</evidence>
<keyword evidence="4" id="KW-0433">Leucine-rich repeat</keyword>
<dbReference type="PROSITE" id="PS51450">
    <property type="entry name" value="LRR"/>
    <property type="match status" value="2"/>
</dbReference>
<dbReference type="KEGG" id="soe:110787391"/>
<accession>A0A9R0IE86</accession>
<protein>
    <submittedName>
        <fullName evidence="20">Receptor-like protein kinase HSL1</fullName>
    </submittedName>
</protein>
<feature type="transmembrane region" description="Helical" evidence="16">
    <location>
        <begin position="400"/>
        <end position="420"/>
    </location>
</feature>
<evidence type="ECO:0000256" key="7">
    <source>
        <dbReference type="ARBA" id="ARBA00022729"/>
    </source>
</evidence>
<dbReference type="PROSITE" id="PS50011">
    <property type="entry name" value="PROTEIN_KINASE_DOM"/>
    <property type="match status" value="1"/>
</dbReference>
<comment type="subcellular location">
    <subcellularLocation>
        <location evidence="1">Cell membrane</location>
    </subcellularLocation>
    <subcellularLocation>
        <location evidence="2">Membrane</location>
        <topology evidence="2">Single-pass type I membrane protein</topology>
    </subcellularLocation>
</comment>
<keyword evidence="19" id="KW-1185">Reference proteome</keyword>
<dbReference type="InterPro" id="IPR013210">
    <property type="entry name" value="LRR_N_plant-typ"/>
</dbReference>
<dbReference type="CDD" id="cd14066">
    <property type="entry name" value="STKc_IRAK"/>
    <property type="match status" value="1"/>
</dbReference>
<evidence type="ECO:0000313" key="20">
    <source>
        <dbReference type="RefSeq" id="XP_021847707.2"/>
    </source>
</evidence>
<dbReference type="Gene3D" id="3.80.10.10">
    <property type="entry name" value="Ribonuclease Inhibitor"/>
    <property type="match status" value="3"/>
</dbReference>
<dbReference type="SUPFAM" id="SSF52058">
    <property type="entry name" value="L domain-like"/>
    <property type="match status" value="1"/>
</dbReference>
<dbReference type="GO" id="GO:0009791">
    <property type="term" value="P:post-embryonic development"/>
    <property type="evidence" value="ECO:0007669"/>
    <property type="project" value="UniProtKB-ARBA"/>
</dbReference>
<dbReference type="Pfam" id="PF00560">
    <property type="entry name" value="LRR_1"/>
    <property type="match status" value="9"/>
</dbReference>
<comment type="similarity">
    <text evidence="3">Belongs to the protein kinase superfamily. Ser/Thr protein kinase family.</text>
</comment>
<evidence type="ECO:0000259" key="18">
    <source>
        <dbReference type="PROSITE" id="PS50011"/>
    </source>
</evidence>
<dbReference type="GO" id="GO:0016020">
    <property type="term" value="C:membrane"/>
    <property type="evidence" value="ECO:0007669"/>
    <property type="project" value="UniProtKB-SubCell"/>
</dbReference>
<dbReference type="InterPro" id="IPR011009">
    <property type="entry name" value="Kinase-like_dom_sf"/>
</dbReference>
<dbReference type="Pfam" id="PF08263">
    <property type="entry name" value="LRRNT_2"/>
    <property type="match status" value="1"/>
</dbReference>
<dbReference type="Gene3D" id="3.30.200.20">
    <property type="entry name" value="Phosphorylase Kinase, domain 1"/>
    <property type="match status" value="1"/>
</dbReference>
<keyword evidence="13 16" id="KW-0472">Membrane</keyword>